<name>A0A5E4NNF9_9HEMI</name>
<evidence type="ECO:0000313" key="3">
    <source>
        <dbReference type="Proteomes" id="UP000325440"/>
    </source>
</evidence>
<evidence type="ECO:0000256" key="1">
    <source>
        <dbReference type="SAM" id="MobiDB-lite"/>
    </source>
</evidence>
<feature type="non-terminal residue" evidence="2">
    <location>
        <position position="329"/>
    </location>
</feature>
<organism evidence="2 3">
    <name type="scientific">Cinara cedri</name>
    <dbReference type="NCBI Taxonomy" id="506608"/>
    <lineage>
        <taxon>Eukaryota</taxon>
        <taxon>Metazoa</taxon>
        <taxon>Ecdysozoa</taxon>
        <taxon>Arthropoda</taxon>
        <taxon>Hexapoda</taxon>
        <taxon>Insecta</taxon>
        <taxon>Pterygota</taxon>
        <taxon>Neoptera</taxon>
        <taxon>Paraneoptera</taxon>
        <taxon>Hemiptera</taxon>
        <taxon>Sternorrhyncha</taxon>
        <taxon>Aphidomorpha</taxon>
        <taxon>Aphidoidea</taxon>
        <taxon>Aphididae</taxon>
        <taxon>Lachninae</taxon>
        <taxon>Cinara</taxon>
    </lineage>
</organism>
<feature type="region of interest" description="Disordered" evidence="1">
    <location>
        <begin position="293"/>
        <end position="329"/>
    </location>
</feature>
<keyword evidence="3" id="KW-1185">Reference proteome</keyword>
<evidence type="ECO:0000313" key="2">
    <source>
        <dbReference type="EMBL" id="VVC46508.1"/>
    </source>
</evidence>
<reference evidence="2 3" key="1">
    <citation type="submission" date="2019-08" db="EMBL/GenBank/DDBJ databases">
        <authorList>
            <person name="Alioto T."/>
            <person name="Alioto T."/>
            <person name="Gomez Garrido J."/>
        </authorList>
    </citation>
    <scope>NUCLEOTIDE SEQUENCE [LARGE SCALE GENOMIC DNA]</scope>
</reference>
<feature type="compositionally biased region" description="Low complexity" evidence="1">
    <location>
        <begin position="293"/>
        <end position="316"/>
    </location>
</feature>
<dbReference type="AlphaFoldDB" id="A0A5E4NNF9"/>
<dbReference type="EMBL" id="CABPRJ010002592">
    <property type="protein sequence ID" value="VVC46508.1"/>
    <property type="molecule type" value="Genomic_DNA"/>
</dbReference>
<protein>
    <submittedName>
        <fullName evidence="2">Uncharacterized protein</fullName>
    </submittedName>
</protein>
<accession>A0A5E4NNF9</accession>
<proteinExistence type="predicted"/>
<sequence length="329" mass="36704">MNTAEFNASIFSENTEDIDLTQCGQVFKPTQELERFLEKTAIEIEMADQQAAGHCSTSQCQPTHTTDQTSHSTTNTAKVAIKRNITQAQQNLELQCTGPIPINKQQKKQPKRPMNSEIQTTMPTEEDKIRQRTTELLALPFTRIGQYAKMQFSQSIKESTKFFELMEIIYGIHPDTDPVFYPITIVILMMAVFTATTDIQATLHPQKWMTCIPELATAMEDMVTTEYENVIQKYTNTLTTLRQSIRTSYESLPISSLISIGRGTTSTCPTLLCRLDAMELFNVLKSCVNTSDTSSIKSSSSSVNMTTTSTSPTCASRQRTLAVAPSSSE</sequence>
<gene>
    <name evidence="2" type="ORF">CINCED_3A011658</name>
</gene>
<dbReference type="Proteomes" id="UP000325440">
    <property type="component" value="Unassembled WGS sequence"/>
</dbReference>